<feature type="region of interest" description="Disordered" evidence="11">
    <location>
        <begin position="1"/>
        <end position="22"/>
    </location>
</feature>
<gene>
    <name evidence="14" type="ORF">PECUL_23A048984</name>
</gene>
<dbReference type="Pfam" id="PF13878">
    <property type="entry name" value="zf-C2H2_3"/>
    <property type="match status" value="1"/>
</dbReference>
<keyword evidence="15" id="KW-1185">Reference proteome</keyword>
<keyword evidence="8" id="KW-0131">Cell cycle</keyword>
<organism evidence="14 15">
    <name type="scientific">Pelobates cultripes</name>
    <name type="common">Western spadefoot toad</name>
    <dbReference type="NCBI Taxonomy" id="61616"/>
    <lineage>
        <taxon>Eukaryota</taxon>
        <taxon>Metazoa</taxon>
        <taxon>Chordata</taxon>
        <taxon>Craniata</taxon>
        <taxon>Vertebrata</taxon>
        <taxon>Euteleostomi</taxon>
        <taxon>Amphibia</taxon>
        <taxon>Batrachia</taxon>
        <taxon>Anura</taxon>
        <taxon>Pelobatoidea</taxon>
        <taxon>Pelobatidae</taxon>
        <taxon>Pelobates</taxon>
    </lineage>
</organism>
<reference evidence="14" key="1">
    <citation type="submission" date="2022-03" db="EMBL/GenBank/DDBJ databases">
        <authorList>
            <person name="Alioto T."/>
            <person name="Alioto T."/>
            <person name="Gomez Garrido J."/>
        </authorList>
    </citation>
    <scope>NUCLEOTIDE SEQUENCE</scope>
</reference>
<evidence type="ECO:0000256" key="8">
    <source>
        <dbReference type="ARBA" id="ARBA00023306"/>
    </source>
</evidence>
<dbReference type="EMBL" id="OW240913">
    <property type="protein sequence ID" value="CAH2245511.1"/>
    <property type="molecule type" value="Genomic_DNA"/>
</dbReference>
<evidence type="ECO:0000313" key="15">
    <source>
        <dbReference type="Proteomes" id="UP001295444"/>
    </source>
</evidence>
<keyword evidence="6" id="KW-0862">Zinc</keyword>
<dbReference type="InterPro" id="IPR028005">
    <property type="entry name" value="AcTrfase_ESCO_Znf_dom"/>
</dbReference>
<keyword evidence="7" id="KW-0539">Nucleus</keyword>
<feature type="domain" description="N-acetyltransferase ESCO acetyl-transferase" evidence="13">
    <location>
        <begin position="591"/>
        <end position="658"/>
    </location>
</feature>
<evidence type="ECO:0000256" key="9">
    <source>
        <dbReference type="ARBA" id="ARBA00023315"/>
    </source>
</evidence>
<evidence type="ECO:0000256" key="11">
    <source>
        <dbReference type="SAM" id="MobiDB-lite"/>
    </source>
</evidence>
<accession>A0AAD1R9F9</accession>
<evidence type="ECO:0000256" key="6">
    <source>
        <dbReference type="ARBA" id="ARBA00022833"/>
    </source>
</evidence>
<evidence type="ECO:0000313" key="14">
    <source>
        <dbReference type="EMBL" id="CAH2245511.1"/>
    </source>
</evidence>
<dbReference type="PANTHER" id="PTHR45884">
    <property type="entry name" value="N-ACETYLTRANSFERASE ECO"/>
    <property type="match status" value="1"/>
</dbReference>
<evidence type="ECO:0000256" key="2">
    <source>
        <dbReference type="ARBA" id="ARBA00005816"/>
    </source>
</evidence>
<feature type="compositionally biased region" description="Basic and acidic residues" evidence="11">
    <location>
        <begin position="159"/>
        <end position="170"/>
    </location>
</feature>
<dbReference type="AlphaFoldDB" id="A0AAD1R9F9"/>
<dbReference type="GO" id="GO:0000785">
    <property type="term" value="C:chromatin"/>
    <property type="evidence" value="ECO:0007669"/>
    <property type="project" value="TreeGrafter"/>
</dbReference>
<evidence type="ECO:0000256" key="10">
    <source>
        <dbReference type="ARBA" id="ARBA00047902"/>
    </source>
</evidence>
<feature type="compositionally biased region" description="Basic residues" evidence="11">
    <location>
        <begin position="1"/>
        <end position="11"/>
    </location>
</feature>
<dbReference type="Pfam" id="PF13880">
    <property type="entry name" value="Acetyltransf_13"/>
    <property type="match status" value="1"/>
</dbReference>
<feature type="compositionally biased region" description="Polar residues" evidence="11">
    <location>
        <begin position="12"/>
        <end position="22"/>
    </location>
</feature>
<dbReference type="GO" id="GO:0005634">
    <property type="term" value="C:nucleus"/>
    <property type="evidence" value="ECO:0007669"/>
    <property type="project" value="UniProtKB-SubCell"/>
</dbReference>
<evidence type="ECO:0000259" key="13">
    <source>
        <dbReference type="Pfam" id="PF13880"/>
    </source>
</evidence>
<feature type="compositionally biased region" description="Polar residues" evidence="11">
    <location>
        <begin position="337"/>
        <end position="349"/>
    </location>
</feature>
<feature type="region of interest" description="Disordered" evidence="11">
    <location>
        <begin position="142"/>
        <end position="214"/>
    </location>
</feature>
<proteinExistence type="inferred from homology"/>
<protein>
    <submittedName>
        <fullName evidence="14">N-acetyltransferase ESCO2</fullName>
    </submittedName>
</protein>
<comment type="subcellular location">
    <subcellularLocation>
        <location evidence="1">Nucleus</location>
    </subcellularLocation>
</comment>
<feature type="region of interest" description="Disordered" evidence="11">
    <location>
        <begin position="329"/>
        <end position="351"/>
    </location>
</feature>
<dbReference type="InterPro" id="IPR028009">
    <property type="entry name" value="ESCO_Acetyltransf_dom"/>
</dbReference>
<feature type="domain" description="N-acetyltransferase ESCO zinc-finger" evidence="12">
    <location>
        <begin position="433"/>
        <end position="472"/>
    </location>
</feature>
<evidence type="ECO:0000256" key="5">
    <source>
        <dbReference type="ARBA" id="ARBA00022771"/>
    </source>
</evidence>
<dbReference type="GO" id="GO:0008270">
    <property type="term" value="F:zinc ion binding"/>
    <property type="evidence" value="ECO:0007669"/>
    <property type="project" value="UniProtKB-KW"/>
</dbReference>
<dbReference type="Proteomes" id="UP001295444">
    <property type="component" value="Chromosome 02"/>
</dbReference>
<evidence type="ECO:0000259" key="12">
    <source>
        <dbReference type="Pfam" id="PF13878"/>
    </source>
</evidence>
<keyword evidence="4" id="KW-0479">Metal-binding</keyword>
<sequence length="662" mass="73912">MAPTPRKRKHSSATSEGCQSSFGTPIKKLMVDYSNAVSPLATRNTNRFPSKKPSSLPGYMDMELLTDKENFGDSPIKSNAVRKLVISPTQNVAVPNHTYGSSPLKRSPRLGSEFKPTVPTVSFYKKDTFYVTPLDRKRIKETKSSMTRLDEDSFCSPDKPTKSPELKDVYKFTQTRKQPTKQKANRKRGKVSPKNGKSIPKSPPPVKPAVPVEDPVDNPKVGVLGFKMKPRLKLTVGAAFFATSKRPHSAPKRTSSNIKFLPTSKSTAKLGNVLNVVHSRDNIRERCVKEVHREGILVHKSLSEEKNEVNINKRAGDQITEAKMKSCISDDHHNKPKSPSNSPKQQGAVVSQVVPDSQFDMDEPILKSSDKKASTIYPIFSTPTAGKKRPFDFHGDLSSPVCSSTPSATPIGLNLIHKPSKRKKEANKESEDQLIIDAGQKHFGPVACSTCGMIYSAASLEDEAQHVQYHRRLMEGIRYMGWKKERVVAKYWDGKILSISPDDPKYALKKAEEVRELVDTELGFQQSTLVCPKKTKTYLFISNEKKIVGCVIAEPIKQAYRVIAEPISPQSVSRDTLDRHRAWRCSTTPQEAICGISRIWVFALMRRKGIARRLLDAVKSSFIYGSYLTTDEIAFSDPTPDGKQFASSYCEIPDFLVYNFVS</sequence>
<keyword evidence="5" id="KW-0863">Zinc-finger</keyword>
<evidence type="ECO:0000256" key="7">
    <source>
        <dbReference type="ARBA" id="ARBA00023242"/>
    </source>
</evidence>
<keyword evidence="3" id="KW-0808">Transferase</keyword>
<evidence type="ECO:0000256" key="3">
    <source>
        <dbReference type="ARBA" id="ARBA00022679"/>
    </source>
</evidence>
<evidence type="ECO:0000256" key="1">
    <source>
        <dbReference type="ARBA" id="ARBA00004123"/>
    </source>
</evidence>
<keyword evidence="9" id="KW-0012">Acyltransferase</keyword>
<feature type="compositionally biased region" description="Basic residues" evidence="11">
    <location>
        <begin position="178"/>
        <end position="191"/>
    </location>
</feature>
<dbReference type="InterPro" id="IPR016181">
    <property type="entry name" value="Acyl_CoA_acyltransferase"/>
</dbReference>
<feature type="region of interest" description="Disordered" evidence="11">
    <location>
        <begin position="93"/>
        <end position="116"/>
    </location>
</feature>
<dbReference type="SUPFAM" id="SSF55729">
    <property type="entry name" value="Acyl-CoA N-acyltransferases (Nat)"/>
    <property type="match status" value="1"/>
</dbReference>
<dbReference type="PANTHER" id="PTHR45884:SF3">
    <property type="entry name" value="N-ACETYLTRANSFERASE ESCO2"/>
    <property type="match status" value="1"/>
</dbReference>
<comment type="catalytic activity">
    <reaction evidence="10">
        <text>L-lysyl-[protein] + acetyl-CoA = N(6)-acetyl-L-lysyl-[protein] + CoA + H(+)</text>
        <dbReference type="Rhea" id="RHEA:45948"/>
        <dbReference type="Rhea" id="RHEA-COMP:9752"/>
        <dbReference type="Rhea" id="RHEA-COMP:10731"/>
        <dbReference type="ChEBI" id="CHEBI:15378"/>
        <dbReference type="ChEBI" id="CHEBI:29969"/>
        <dbReference type="ChEBI" id="CHEBI:57287"/>
        <dbReference type="ChEBI" id="CHEBI:57288"/>
        <dbReference type="ChEBI" id="CHEBI:61930"/>
    </reaction>
</comment>
<feature type="compositionally biased region" description="Basic and acidic residues" evidence="11">
    <location>
        <begin position="142"/>
        <end position="151"/>
    </location>
</feature>
<dbReference type="GO" id="GO:0061733">
    <property type="term" value="F:protein-lysine-acetyltransferase activity"/>
    <property type="evidence" value="ECO:0007669"/>
    <property type="project" value="TreeGrafter"/>
</dbReference>
<evidence type="ECO:0000256" key="4">
    <source>
        <dbReference type="ARBA" id="ARBA00022723"/>
    </source>
</evidence>
<name>A0AAD1R9F9_PELCU</name>
<dbReference type="GO" id="GO:0007064">
    <property type="term" value="P:mitotic sister chromatid cohesion"/>
    <property type="evidence" value="ECO:0007669"/>
    <property type="project" value="TreeGrafter"/>
</dbReference>
<comment type="similarity">
    <text evidence="2">Belongs to the acetyltransferase family. ECO subfamily.</text>
</comment>